<dbReference type="GeneID" id="130511712"/>
<feature type="compositionally biased region" description="Basic and acidic residues" evidence="1">
    <location>
        <begin position="445"/>
        <end position="461"/>
    </location>
</feature>
<feature type="compositionally biased region" description="Low complexity" evidence="1">
    <location>
        <begin position="464"/>
        <end position="484"/>
    </location>
</feature>
<gene>
    <name evidence="4" type="primary">LOC130511712</name>
</gene>
<reference evidence="3" key="1">
    <citation type="journal article" date="2019" name="Database">
        <title>The radish genome database (RadishGD): an integrated information resource for radish genomics.</title>
        <authorList>
            <person name="Yu H.J."/>
            <person name="Baek S."/>
            <person name="Lee Y.J."/>
            <person name="Cho A."/>
            <person name="Mun J.H."/>
        </authorList>
    </citation>
    <scope>NUCLEOTIDE SEQUENCE [LARGE SCALE GENOMIC DNA]</scope>
    <source>
        <strain evidence="3">cv. WK10039</strain>
    </source>
</reference>
<reference evidence="4" key="2">
    <citation type="submission" date="2025-08" db="UniProtKB">
        <authorList>
            <consortium name="RefSeq"/>
        </authorList>
    </citation>
    <scope>IDENTIFICATION</scope>
    <source>
        <tissue evidence="4">Leaf</tissue>
    </source>
</reference>
<feature type="compositionally biased region" description="Polar residues" evidence="1">
    <location>
        <begin position="368"/>
        <end position="378"/>
    </location>
</feature>
<dbReference type="RefSeq" id="XP_056865127.1">
    <property type="nucleotide sequence ID" value="XM_057009147.1"/>
</dbReference>
<dbReference type="AlphaFoldDB" id="A0A9W3DN07"/>
<proteinExistence type="predicted"/>
<dbReference type="InterPro" id="IPR015410">
    <property type="entry name" value="DUF1985"/>
</dbReference>
<keyword evidence="3" id="KW-1185">Reference proteome</keyword>
<evidence type="ECO:0000256" key="1">
    <source>
        <dbReference type="SAM" id="MobiDB-lite"/>
    </source>
</evidence>
<dbReference type="KEGG" id="rsz:130511712"/>
<evidence type="ECO:0000313" key="4">
    <source>
        <dbReference type="RefSeq" id="XP_056865127.1"/>
    </source>
</evidence>
<dbReference type="OrthoDB" id="1104209at2759"/>
<feature type="region of interest" description="Disordered" evidence="1">
    <location>
        <begin position="368"/>
        <end position="408"/>
    </location>
</feature>
<accession>A0A9W3DN07</accession>
<feature type="domain" description="DUF1985" evidence="2">
    <location>
        <begin position="73"/>
        <end position="212"/>
    </location>
</feature>
<protein>
    <submittedName>
        <fullName evidence="4">Uncharacterized protein LOC130511712</fullName>
    </submittedName>
</protein>
<organism evidence="3 4">
    <name type="scientific">Raphanus sativus</name>
    <name type="common">Radish</name>
    <name type="synonym">Raphanus raphanistrum var. sativus</name>
    <dbReference type="NCBI Taxonomy" id="3726"/>
    <lineage>
        <taxon>Eukaryota</taxon>
        <taxon>Viridiplantae</taxon>
        <taxon>Streptophyta</taxon>
        <taxon>Embryophyta</taxon>
        <taxon>Tracheophyta</taxon>
        <taxon>Spermatophyta</taxon>
        <taxon>Magnoliopsida</taxon>
        <taxon>eudicotyledons</taxon>
        <taxon>Gunneridae</taxon>
        <taxon>Pentapetalae</taxon>
        <taxon>rosids</taxon>
        <taxon>malvids</taxon>
        <taxon>Brassicales</taxon>
        <taxon>Brassicaceae</taxon>
        <taxon>Brassiceae</taxon>
        <taxon>Raphanus</taxon>
    </lineage>
</organism>
<dbReference type="Pfam" id="PF09331">
    <property type="entry name" value="DUF1985"/>
    <property type="match status" value="1"/>
</dbReference>
<dbReference type="Proteomes" id="UP000504610">
    <property type="component" value="Chromosome 4"/>
</dbReference>
<dbReference type="PANTHER" id="PTHR48449">
    <property type="entry name" value="DUF1985 DOMAIN-CONTAINING PROTEIN"/>
    <property type="match status" value="1"/>
</dbReference>
<feature type="compositionally biased region" description="Basic residues" evidence="1">
    <location>
        <begin position="487"/>
        <end position="496"/>
    </location>
</feature>
<name>A0A9W3DN07_RAPSA</name>
<evidence type="ECO:0000259" key="2">
    <source>
        <dbReference type="Pfam" id="PF09331"/>
    </source>
</evidence>
<dbReference type="PANTHER" id="PTHR48449:SF1">
    <property type="entry name" value="DUF1985 DOMAIN-CONTAINING PROTEIN"/>
    <property type="match status" value="1"/>
</dbReference>
<sequence>MSLELPKRIFKEGEEPQVNQINNNCRIEYIITKFKTWLPNELAAVKKDPVFSQIFKLHDNGLGYSARVIHSFLCSELVTYKQKELWFVFARRALRFSLQEFHAVTGFECNTGISLTEFDDWEDDDGFWSRVLRTTDTTITLFNLWNKHKLSVNKWKNADRIRLIYLALILCVVLARDEKAIIPFKYIKVVMDLEKLRRYPWGVDAYDHLCKSIAKTRDTLKDKTSSYVLDGFSYALQIWAMEAVPKIGKLCGKRLDKQFSNGPRCINWRGAAKVSYDEIIRLEEIITPEDVMYPYISWEGNMVVIVSDIFRRDGEVEDDRVKVLMELIRKNHDFSNHIWEYEEIAEVSLDLEVEAPTPVAATEVDQDFQTPQGSSNVGVTAKKGKKRLPDRGMEKRKHKVLSSRSNQAPFTEDMKAFMTQLFEQSFSGMEQRLQKQMTETFEKMQSELKESCKAASEEVEHGAPSPSKPSTREPSPSKPSTSEPSLRRSKRGVKKH</sequence>
<feature type="region of interest" description="Disordered" evidence="1">
    <location>
        <begin position="445"/>
        <end position="496"/>
    </location>
</feature>
<evidence type="ECO:0000313" key="3">
    <source>
        <dbReference type="Proteomes" id="UP000504610"/>
    </source>
</evidence>